<feature type="region of interest" description="Disordered" evidence="1">
    <location>
        <begin position="1"/>
        <end position="71"/>
    </location>
</feature>
<proteinExistence type="predicted"/>
<sequence>MPHAPSILLIAPTTIHPPSPTPQITLPVLPHPSIPPQSPIHPNIPHSSPLSSPFQNQTPNSKDSSTIVPTQPNFSHHFLHIVEPISPTSSIEHPPNPPSPPHMITRSQNGISNPQIIPSLLSSECVSGLIQPTSYTQPSRDPL</sequence>
<protein>
    <submittedName>
        <fullName evidence="2">Uncharacterized protein</fullName>
    </submittedName>
</protein>
<feature type="compositionally biased region" description="Low complexity" evidence="1">
    <location>
        <begin position="40"/>
        <end position="53"/>
    </location>
</feature>
<keyword evidence="3" id="KW-1185">Reference proteome</keyword>
<name>A0AAV3RTB5_LITER</name>
<feature type="compositionally biased region" description="Pro residues" evidence="1">
    <location>
        <begin position="29"/>
        <end position="39"/>
    </location>
</feature>
<dbReference type="Proteomes" id="UP001454036">
    <property type="component" value="Unassembled WGS sequence"/>
</dbReference>
<evidence type="ECO:0000313" key="3">
    <source>
        <dbReference type="Proteomes" id="UP001454036"/>
    </source>
</evidence>
<feature type="compositionally biased region" description="Polar residues" evidence="1">
    <location>
        <begin position="105"/>
        <end position="115"/>
    </location>
</feature>
<evidence type="ECO:0000256" key="1">
    <source>
        <dbReference type="SAM" id="MobiDB-lite"/>
    </source>
</evidence>
<feature type="region of interest" description="Disordered" evidence="1">
    <location>
        <begin position="86"/>
        <end position="115"/>
    </location>
</feature>
<dbReference type="EMBL" id="BAABME010028849">
    <property type="protein sequence ID" value="GAA0182548.1"/>
    <property type="molecule type" value="Genomic_DNA"/>
</dbReference>
<reference evidence="2 3" key="1">
    <citation type="submission" date="2024-01" db="EMBL/GenBank/DDBJ databases">
        <title>The complete chloroplast genome sequence of Lithospermum erythrorhizon: insights into the phylogenetic relationship among Boraginaceae species and the maternal lineages of purple gromwells.</title>
        <authorList>
            <person name="Okada T."/>
            <person name="Watanabe K."/>
        </authorList>
    </citation>
    <scope>NUCLEOTIDE SEQUENCE [LARGE SCALE GENOMIC DNA]</scope>
</reference>
<feature type="compositionally biased region" description="Polar residues" evidence="1">
    <location>
        <begin position="54"/>
        <end position="71"/>
    </location>
</feature>
<evidence type="ECO:0000313" key="2">
    <source>
        <dbReference type="EMBL" id="GAA0182548.1"/>
    </source>
</evidence>
<accession>A0AAV3RTB5</accession>
<gene>
    <name evidence="2" type="ORF">LIER_42304</name>
</gene>
<organism evidence="2 3">
    <name type="scientific">Lithospermum erythrorhizon</name>
    <name type="common">Purple gromwell</name>
    <name type="synonym">Lithospermum officinale var. erythrorhizon</name>
    <dbReference type="NCBI Taxonomy" id="34254"/>
    <lineage>
        <taxon>Eukaryota</taxon>
        <taxon>Viridiplantae</taxon>
        <taxon>Streptophyta</taxon>
        <taxon>Embryophyta</taxon>
        <taxon>Tracheophyta</taxon>
        <taxon>Spermatophyta</taxon>
        <taxon>Magnoliopsida</taxon>
        <taxon>eudicotyledons</taxon>
        <taxon>Gunneridae</taxon>
        <taxon>Pentapetalae</taxon>
        <taxon>asterids</taxon>
        <taxon>lamiids</taxon>
        <taxon>Boraginales</taxon>
        <taxon>Boraginaceae</taxon>
        <taxon>Boraginoideae</taxon>
        <taxon>Lithospermeae</taxon>
        <taxon>Lithospermum</taxon>
    </lineage>
</organism>
<dbReference type="AlphaFoldDB" id="A0AAV3RTB5"/>
<comment type="caution">
    <text evidence="2">The sequence shown here is derived from an EMBL/GenBank/DDBJ whole genome shotgun (WGS) entry which is preliminary data.</text>
</comment>